<gene>
    <name evidence="1" type="ORF">H2Z84_03775</name>
</gene>
<dbReference type="RefSeq" id="WP_181834793.1">
    <property type="nucleotide sequence ID" value="NZ_JACERN010000014.1"/>
</dbReference>
<evidence type="ECO:0000313" key="2">
    <source>
        <dbReference type="Proteomes" id="UP000545606"/>
    </source>
</evidence>
<evidence type="ECO:0008006" key="3">
    <source>
        <dbReference type="Google" id="ProtNLM"/>
    </source>
</evidence>
<proteinExistence type="predicted"/>
<reference evidence="1 2" key="1">
    <citation type="submission" date="2020-07" db="EMBL/GenBank/DDBJ databases">
        <title>Draft genome sequence of violacein-producing bacteria and related species.</title>
        <authorList>
            <person name="Wilson H.S."/>
            <person name="De Leon M.E."/>
        </authorList>
    </citation>
    <scope>NUCLEOTIDE SEQUENCE [LARGE SCALE GENOMIC DNA]</scope>
    <source>
        <strain evidence="1 2">HSC-21Su07</strain>
    </source>
</reference>
<protein>
    <recommendedName>
        <fullName evidence="3">Phage tail protein</fullName>
    </recommendedName>
</protein>
<dbReference type="Proteomes" id="UP000545606">
    <property type="component" value="Unassembled WGS sequence"/>
</dbReference>
<keyword evidence="2" id="KW-1185">Reference proteome</keyword>
<evidence type="ECO:0000313" key="1">
    <source>
        <dbReference type="EMBL" id="MBA4707513.1"/>
    </source>
</evidence>
<dbReference type="AlphaFoldDB" id="A0A838XXZ0"/>
<comment type="caution">
    <text evidence="1">The sequence shown here is derived from an EMBL/GenBank/DDBJ whole genome shotgun (WGS) entry which is preliminary data.</text>
</comment>
<name>A0A838XXZ0_9NEIS</name>
<sequence length="143" mass="15750">MADQGYSLGRDVAIDIITASGPLRLPKVTKFSSKPKFANQEITTLDGNTDELLTPKGWDGDIEIERVDATADNYQAQWEDNWFNGVSNGTVTITETITETGGSTSVYRYEGVVLRLDNAGTKQGDKTVPQSFKFTARRRKKVG</sequence>
<dbReference type="EMBL" id="JACERN010000014">
    <property type="protein sequence ID" value="MBA4707513.1"/>
    <property type="molecule type" value="Genomic_DNA"/>
</dbReference>
<accession>A0A838XXZ0</accession>
<organism evidence="1 2">
    <name type="scientific">Aquitalea aquatica</name>
    <dbReference type="NCBI Taxonomy" id="3044273"/>
    <lineage>
        <taxon>Bacteria</taxon>
        <taxon>Pseudomonadati</taxon>
        <taxon>Pseudomonadota</taxon>
        <taxon>Betaproteobacteria</taxon>
        <taxon>Neisseriales</taxon>
        <taxon>Chromobacteriaceae</taxon>
        <taxon>Aquitalea</taxon>
    </lineage>
</organism>